<evidence type="ECO:0000313" key="2">
    <source>
        <dbReference type="Proteomes" id="UP000736373"/>
    </source>
</evidence>
<comment type="caution">
    <text evidence="1">The sequence shown here is derived from an EMBL/GenBank/DDBJ whole genome shotgun (WGS) entry which is preliminary data.</text>
</comment>
<gene>
    <name evidence="1" type="ORF">F6X42_41270</name>
</gene>
<name>A0ABR7Q206_9BURK</name>
<sequence>METLNPNDNEFGRKLALTHTEKRLADLLAYVLTDAMTEIEVASRDLQISDSSFVRLRRAMGRVACAQSLLETMRAGSVGAGDEETALRVLRVRAAVELLARESGRRTIQPGRSSGFCCDKPNCEDGRSRIVP</sequence>
<dbReference type="RefSeq" id="WP_187639427.1">
    <property type="nucleotide sequence ID" value="NZ_VZQQ01000117.1"/>
</dbReference>
<keyword evidence="2" id="KW-1185">Reference proteome</keyword>
<dbReference type="EMBL" id="VZQQ01000117">
    <property type="protein sequence ID" value="MBC8752585.1"/>
    <property type="molecule type" value="Genomic_DNA"/>
</dbReference>
<reference evidence="1 2" key="1">
    <citation type="submission" date="2019-09" db="EMBL/GenBank/DDBJ databases">
        <title>Paraburkholderia podalyriae sp. nov., A South African Podalyria-associated rhizobium.</title>
        <authorList>
            <person name="Mavima L."/>
            <person name="Beukes C.W."/>
            <person name="Palmer M."/>
            <person name="De Meyer S.E."/>
            <person name="James E.K."/>
            <person name="Maluk M."/>
            <person name="Avontuur J.R."/>
            <person name="Chan W.Y."/>
            <person name="Venter S.N."/>
            <person name="Steenkamp E.T."/>
        </authorList>
    </citation>
    <scope>NUCLEOTIDE SEQUENCE [LARGE SCALE GENOMIC DNA]</scope>
    <source>
        <strain evidence="1 2">WC7.3b</strain>
    </source>
</reference>
<proteinExistence type="predicted"/>
<accession>A0ABR7Q206</accession>
<dbReference type="Proteomes" id="UP000736373">
    <property type="component" value="Unassembled WGS sequence"/>
</dbReference>
<evidence type="ECO:0000313" key="1">
    <source>
        <dbReference type="EMBL" id="MBC8752585.1"/>
    </source>
</evidence>
<protein>
    <submittedName>
        <fullName evidence="1">Uncharacterized protein</fullName>
    </submittedName>
</protein>
<organism evidence="1 2">
    <name type="scientific">Paraburkholderia podalyriae</name>
    <dbReference type="NCBI Taxonomy" id="1938811"/>
    <lineage>
        <taxon>Bacteria</taxon>
        <taxon>Pseudomonadati</taxon>
        <taxon>Pseudomonadota</taxon>
        <taxon>Betaproteobacteria</taxon>
        <taxon>Burkholderiales</taxon>
        <taxon>Burkholderiaceae</taxon>
        <taxon>Paraburkholderia</taxon>
    </lineage>
</organism>